<accession>A0A9X1FB08</accession>
<proteinExistence type="predicted"/>
<organism evidence="1 2">
    <name type="scientific">Winogradskyella luteola</name>
    <dbReference type="NCBI Taxonomy" id="2828330"/>
    <lineage>
        <taxon>Bacteria</taxon>
        <taxon>Pseudomonadati</taxon>
        <taxon>Bacteroidota</taxon>
        <taxon>Flavobacteriia</taxon>
        <taxon>Flavobacteriales</taxon>
        <taxon>Flavobacteriaceae</taxon>
        <taxon>Winogradskyella</taxon>
    </lineage>
</organism>
<keyword evidence="1" id="KW-0121">Carboxypeptidase</keyword>
<dbReference type="Pfam" id="PF13715">
    <property type="entry name" value="CarbopepD_reg_2"/>
    <property type="match status" value="1"/>
</dbReference>
<keyword evidence="2" id="KW-1185">Reference proteome</keyword>
<dbReference type="RefSeq" id="WP_218547754.1">
    <property type="nucleotide sequence ID" value="NZ_JAGSPD010000017.1"/>
</dbReference>
<keyword evidence="1" id="KW-0378">Hydrolase</keyword>
<keyword evidence="1" id="KW-0645">Protease</keyword>
<name>A0A9X1FB08_9FLAO</name>
<reference evidence="1" key="1">
    <citation type="submission" date="2021-04" db="EMBL/GenBank/DDBJ databases">
        <authorList>
            <person name="Pira H."/>
            <person name="Risdian C."/>
            <person name="Wink J."/>
        </authorList>
    </citation>
    <scope>NUCLEOTIDE SEQUENCE</scope>
    <source>
        <strain evidence="1">WHY3</strain>
    </source>
</reference>
<dbReference type="EMBL" id="JAGSPD010000017">
    <property type="protein sequence ID" value="MBV7270556.1"/>
    <property type="molecule type" value="Genomic_DNA"/>
</dbReference>
<sequence>MNTQFNLEIKKPCLENYDQFRPTEKGGFCDNCQKEVIDFTQMNNKEIVNYFKTRTTNNTCGRFNTQQLRTPFKSPQKKYLNFFTGLGLTLLSFFSITPAEAQEQNQSTKKVKDSSSTEELKNKERITVKGTVVTEEDGLPLPGASVILQGTAHGIQTDFDGFFEFPKKLKKGDVLIISYVGLESQKVIIENKKSATNIELKVNMEYTSCVIMGEVAVKEIFKSKRN</sequence>
<evidence type="ECO:0000313" key="1">
    <source>
        <dbReference type="EMBL" id="MBV7270556.1"/>
    </source>
</evidence>
<evidence type="ECO:0000313" key="2">
    <source>
        <dbReference type="Proteomes" id="UP001138894"/>
    </source>
</evidence>
<dbReference type="GO" id="GO:0004180">
    <property type="term" value="F:carboxypeptidase activity"/>
    <property type="evidence" value="ECO:0007669"/>
    <property type="project" value="UniProtKB-KW"/>
</dbReference>
<comment type="caution">
    <text evidence="1">The sequence shown here is derived from an EMBL/GenBank/DDBJ whole genome shotgun (WGS) entry which is preliminary data.</text>
</comment>
<gene>
    <name evidence="1" type="ORF">KCG49_15315</name>
</gene>
<dbReference type="AlphaFoldDB" id="A0A9X1FB08"/>
<dbReference type="Proteomes" id="UP001138894">
    <property type="component" value="Unassembled WGS sequence"/>
</dbReference>
<protein>
    <submittedName>
        <fullName evidence="1">Carboxypeptidase-like regulatory domain-containing protein</fullName>
    </submittedName>
</protein>